<gene>
    <name evidence="2" type="ORF">BGW38_010398</name>
</gene>
<evidence type="ECO:0000313" key="3">
    <source>
        <dbReference type="Proteomes" id="UP000780801"/>
    </source>
</evidence>
<protein>
    <submittedName>
        <fullName evidence="2">Uncharacterized protein</fullName>
    </submittedName>
</protein>
<feature type="region of interest" description="Disordered" evidence="1">
    <location>
        <begin position="1"/>
        <end position="51"/>
    </location>
</feature>
<dbReference type="Proteomes" id="UP000780801">
    <property type="component" value="Unassembled WGS sequence"/>
</dbReference>
<proteinExistence type="predicted"/>
<dbReference type="EMBL" id="JAABOA010008378">
    <property type="protein sequence ID" value="KAF9535896.1"/>
    <property type="molecule type" value="Genomic_DNA"/>
</dbReference>
<name>A0A9P6EUY8_9FUNG</name>
<reference evidence="2" key="1">
    <citation type="journal article" date="2020" name="Fungal Divers.">
        <title>Resolving the Mortierellaceae phylogeny through synthesis of multi-gene phylogenetics and phylogenomics.</title>
        <authorList>
            <person name="Vandepol N."/>
            <person name="Liber J."/>
            <person name="Desiro A."/>
            <person name="Na H."/>
            <person name="Kennedy M."/>
            <person name="Barry K."/>
            <person name="Grigoriev I.V."/>
            <person name="Miller A.N."/>
            <person name="O'Donnell K."/>
            <person name="Stajich J.E."/>
            <person name="Bonito G."/>
        </authorList>
    </citation>
    <scope>NUCLEOTIDE SEQUENCE</scope>
    <source>
        <strain evidence="2">KOD1015</strain>
    </source>
</reference>
<feature type="compositionally biased region" description="Basic and acidic residues" evidence="1">
    <location>
        <begin position="12"/>
        <end position="29"/>
    </location>
</feature>
<feature type="non-terminal residue" evidence="2">
    <location>
        <position position="125"/>
    </location>
</feature>
<dbReference type="AlphaFoldDB" id="A0A9P6EUY8"/>
<organism evidence="2 3">
    <name type="scientific">Lunasporangiospora selenospora</name>
    <dbReference type="NCBI Taxonomy" id="979761"/>
    <lineage>
        <taxon>Eukaryota</taxon>
        <taxon>Fungi</taxon>
        <taxon>Fungi incertae sedis</taxon>
        <taxon>Mucoromycota</taxon>
        <taxon>Mortierellomycotina</taxon>
        <taxon>Mortierellomycetes</taxon>
        <taxon>Mortierellales</taxon>
        <taxon>Mortierellaceae</taxon>
        <taxon>Lunasporangiospora</taxon>
    </lineage>
</organism>
<sequence>MGALSRLRGHHLNLDQHTKHPPESHHDLDSLTEVDSTETLHESTIPDSEKSPATLIEELVLLRQNNSQLQNHVTTLQRDLAAETRARTRNAVAMQDTRDKFELLSAMAYKKLKEMIFQRHVLEME</sequence>
<comment type="caution">
    <text evidence="2">The sequence shown here is derived from an EMBL/GenBank/DDBJ whole genome shotgun (WGS) entry which is preliminary data.</text>
</comment>
<evidence type="ECO:0000256" key="1">
    <source>
        <dbReference type="SAM" id="MobiDB-lite"/>
    </source>
</evidence>
<evidence type="ECO:0000313" key="2">
    <source>
        <dbReference type="EMBL" id="KAF9535896.1"/>
    </source>
</evidence>
<dbReference type="OrthoDB" id="2289096at2759"/>
<accession>A0A9P6EUY8</accession>
<keyword evidence="3" id="KW-1185">Reference proteome</keyword>